<dbReference type="Gene3D" id="1.20.1250.20">
    <property type="entry name" value="MFS general substrate transporter like domains"/>
    <property type="match status" value="2"/>
</dbReference>
<dbReference type="Proteomes" id="UP000011746">
    <property type="component" value="Unassembled WGS sequence"/>
</dbReference>
<feature type="transmembrane region" description="Helical" evidence="7">
    <location>
        <begin position="12"/>
        <end position="32"/>
    </location>
</feature>
<keyword evidence="10" id="KW-1185">Reference proteome</keyword>
<evidence type="ECO:0000256" key="6">
    <source>
        <dbReference type="ARBA" id="ARBA00023136"/>
    </source>
</evidence>
<dbReference type="EMBL" id="AMPQ01000040">
    <property type="protein sequence ID" value="EKE30798.1"/>
    <property type="molecule type" value="Genomic_DNA"/>
</dbReference>
<feature type="transmembrane region" description="Helical" evidence="7">
    <location>
        <begin position="291"/>
        <end position="310"/>
    </location>
</feature>
<dbReference type="PANTHER" id="PTHR23513:SF6">
    <property type="entry name" value="MAJOR FACILITATOR SUPERFAMILY ASSOCIATED DOMAIN-CONTAINING PROTEIN"/>
    <property type="match status" value="1"/>
</dbReference>
<feature type="transmembrane region" description="Helical" evidence="7">
    <location>
        <begin position="382"/>
        <end position="399"/>
    </location>
</feature>
<sequence length="411" mass="44425">MIPKLLKVRTFRILWVGRFASIFGSRFLDFAFPWLVLEMTGSPLAAGIVLATEQVAPIVFALPAGIWIEKLPKKSTALVSETIRILIILSLIFLILTESLSVWAFMCIALILGCVEVFFGTSYKLFLLYAVGREHLREAYNLTEGADSIASAIGPAIAGIIFLNFGAEWAIAVTALGFVVSLLTIAIVKVKEPANEKESHQRLTFNFALIWKDLKEGITYISKTKFQSSFLLINIILGFCAMSSILLITILAQQNLGLNAGQAGSLLSAMGVGAIVGVLILQTLNKYSWKYVLTGALTLSSLGGIILAVASSYTVVLIGAFLLDCGLSISFVVHASTHQINTPNRLLARVNTASLSVDGVSRLGSRLYAGGLTQLFDVRTPLFIMGIILVFGAIVAFKTNEPDLSEEELSI</sequence>
<feature type="transmembrane region" description="Helical" evidence="7">
    <location>
        <begin position="230"/>
        <end position="252"/>
    </location>
</feature>
<feature type="transmembrane region" description="Helical" evidence="7">
    <location>
        <begin position="264"/>
        <end position="284"/>
    </location>
</feature>
<accession>K2G6I1</accession>
<evidence type="ECO:0000313" key="9">
    <source>
        <dbReference type="EMBL" id="EKE30798.1"/>
    </source>
</evidence>
<reference evidence="8 11" key="2">
    <citation type="submission" date="2015-06" db="EMBL/GenBank/DDBJ databases">
        <title>Salimicrobium jeotgali MJ3, isolated from Myulchi jeot, a traditional Korean fermented seafood.</title>
        <authorList>
            <person name="Kim K.H."/>
            <person name="Jeon C.O."/>
            <person name="Jin H.M."/>
        </authorList>
    </citation>
    <scope>NUCLEOTIDE SEQUENCE [LARGE SCALE GENOMIC DNA]</scope>
    <source>
        <strain evidence="8 11">MJ3</strain>
        <plasmid evidence="11">psj52</plasmid>
        <plasmid evidence="8">pSJ52</plasmid>
    </source>
</reference>
<evidence type="ECO:0000256" key="4">
    <source>
        <dbReference type="ARBA" id="ARBA00022692"/>
    </source>
</evidence>
<dbReference type="AlphaFoldDB" id="K2G6I1"/>
<dbReference type="Pfam" id="PF05977">
    <property type="entry name" value="MFS_3"/>
    <property type="match status" value="1"/>
</dbReference>
<proteinExistence type="predicted"/>
<protein>
    <submittedName>
        <fullName evidence="9">Major facilitator superfamily protein</fullName>
    </submittedName>
</protein>
<dbReference type="KEGG" id="sje:AAV35_013775"/>
<dbReference type="PANTHER" id="PTHR23513">
    <property type="entry name" value="INTEGRAL MEMBRANE EFFLUX PROTEIN-RELATED"/>
    <property type="match status" value="1"/>
</dbReference>
<keyword evidence="5 7" id="KW-1133">Transmembrane helix</keyword>
<evidence type="ECO:0000313" key="10">
    <source>
        <dbReference type="Proteomes" id="UP000011746"/>
    </source>
</evidence>
<dbReference type="EMBL" id="CP011362">
    <property type="protein sequence ID" value="AKG05839.1"/>
    <property type="molecule type" value="Genomic_DNA"/>
</dbReference>
<keyword evidence="3" id="KW-1003">Cell membrane</keyword>
<evidence type="ECO:0000256" key="7">
    <source>
        <dbReference type="SAM" id="Phobius"/>
    </source>
</evidence>
<keyword evidence="2" id="KW-0813">Transport</keyword>
<evidence type="ECO:0000256" key="3">
    <source>
        <dbReference type="ARBA" id="ARBA00022475"/>
    </source>
</evidence>
<comment type="subcellular location">
    <subcellularLocation>
        <location evidence="1">Cell membrane</location>
        <topology evidence="1">Multi-pass membrane protein</topology>
    </subcellularLocation>
</comment>
<dbReference type="RefSeq" id="WP_008591939.1">
    <property type="nucleotide sequence ID" value="NZ_AMPQ01000040.1"/>
</dbReference>
<dbReference type="CDD" id="cd06173">
    <property type="entry name" value="MFS_MefA_like"/>
    <property type="match status" value="1"/>
</dbReference>
<dbReference type="SUPFAM" id="SSF103473">
    <property type="entry name" value="MFS general substrate transporter"/>
    <property type="match status" value="1"/>
</dbReference>
<feature type="transmembrane region" description="Helical" evidence="7">
    <location>
        <begin position="316"/>
        <end position="335"/>
    </location>
</feature>
<feature type="transmembrane region" description="Helical" evidence="7">
    <location>
        <begin position="44"/>
        <end position="66"/>
    </location>
</feature>
<geneLocation type="plasmid" evidence="11">
    <name>psj52</name>
</geneLocation>
<dbReference type="GO" id="GO:0005886">
    <property type="term" value="C:plasma membrane"/>
    <property type="evidence" value="ECO:0007669"/>
    <property type="project" value="UniProtKB-SubCell"/>
</dbReference>
<dbReference type="eggNOG" id="COG2814">
    <property type="taxonomic scope" value="Bacteria"/>
</dbReference>
<dbReference type="InterPro" id="IPR010290">
    <property type="entry name" value="TM_effector"/>
</dbReference>
<geneLocation type="plasmid" evidence="8">
    <name>pSJ52</name>
</geneLocation>
<gene>
    <name evidence="8" type="ORF">AAV35_013775</name>
    <name evidence="9" type="ORF">MJ3_11790</name>
</gene>
<evidence type="ECO:0000313" key="8">
    <source>
        <dbReference type="EMBL" id="AKG05839.1"/>
    </source>
</evidence>
<keyword evidence="4 7" id="KW-0812">Transmembrane</keyword>
<organism evidence="9 10">
    <name type="scientific">Salimicrobium jeotgali</name>
    <dbReference type="NCBI Taxonomy" id="1230341"/>
    <lineage>
        <taxon>Bacteria</taxon>
        <taxon>Bacillati</taxon>
        <taxon>Bacillota</taxon>
        <taxon>Bacilli</taxon>
        <taxon>Bacillales</taxon>
        <taxon>Bacillaceae</taxon>
        <taxon>Salimicrobium</taxon>
    </lineage>
</organism>
<keyword evidence="6 7" id="KW-0472">Membrane</keyword>
<dbReference type="InterPro" id="IPR036259">
    <property type="entry name" value="MFS_trans_sf"/>
</dbReference>
<name>K2G6I1_9BACI</name>
<evidence type="ECO:0000256" key="1">
    <source>
        <dbReference type="ARBA" id="ARBA00004651"/>
    </source>
</evidence>
<feature type="transmembrane region" description="Helical" evidence="7">
    <location>
        <begin position="102"/>
        <end position="130"/>
    </location>
</feature>
<reference evidence="9 10" key="1">
    <citation type="journal article" date="2012" name="J. Bacteriol.">
        <title>Draft Genome Sequence of Salimicrobium sp. Strain MJ3, Isolated from Myulchi-Jeot, Korean Fermented Seafood.</title>
        <authorList>
            <person name="Lee S.H."/>
            <person name="Jung J.Y."/>
            <person name="Jeon C.O."/>
        </authorList>
    </citation>
    <scope>NUCLEOTIDE SEQUENCE [LARGE SCALE GENOMIC DNA]</scope>
    <source>
        <strain evidence="9 10">MJ3</strain>
    </source>
</reference>
<dbReference type="Proteomes" id="UP000092654">
    <property type="component" value="Plasmid pSJ52"/>
</dbReference>
<evidence type="ECO:0000256" key="5">
    <source>
        <dbReference type="ARBA" id="ARBA00022989"/>
    </source>
</evidence>
<keyword evidence="8" id="KW-0614">Plasmid</keyword>
<evidence type="ECO:0000313" key="11">
    <source>
        <dbReference type="Proteomes" id="UP000092654"/>
    </source>
</evidence>
<evidence type="ECO:0000256" key="2">
    <source>
        <dbReference type="ARBA" id="ARBA00022448"/>
    </source>
</evidence>
<dbReference type="OrthoDB" id="2707121at2"/>
<feature type="transmembrane region" description="Helical" evidence="7">
    <location>
        <begin position="78"/>
        <end position="96"/>
    </location>
</feature>
<feature type="transmembrane region" description="Helical" evidence="7">
    <location>
        <begin position="169"/>
        <end position="188"/>
    </location>
</feature>